<dbReference type="InterPro" id="IPR036514">
    <property type="entry name" value="SGNH_hydro_sf"/>
</dbReference>
<feature type="domain" description="SGNH hydrolase-type esterase" evidence="3">
    <location>
        <begin position="56"/>
        <end position="283"/>
    </location>
</feature>
<dbReference type="SUPFAM" id="SSF52266">
    <property type="entry name" value="SGNH hydrolase"/>
    <property type="match status" value="1"/>
</dbReference>
<gene>
    <name evidence="4" type="ORF">KC207_14630</name>
</gene>
<evidence type="ECO:0000259" key="3">
    <source>
        <dbReference type="Pfam" id="PF13472"/>
    </source>
</evidence>
<dbReference type="PROSITE" id="PS51257">
    <property type="entry name" value="PROKAR_LIPOPROTEIN"/>
    <property type="match status" value="1"/>
</dbReference>
<accession>A0A941DBA9</accession>
<dbReference type="Pfam" id="PF13472">
    <property type="entry name" value="Lipase_GDSL_2"/>
    <property type="match status" value="1"/>
</dbReference>
<keyword evidence="2" id="KW-0732">Signal</keyword>
<evidence type="ECO:0000256" key="1">
    <source>
        <dbReference type="SAM" id="MobiDB-lite"/>
    </source>
</evidence>
<feature type="chain" id="PRO_5038516331" evidence="2">
    <location>
        <begin position="24"/>
        <end position="300"/>
    </location>
</feature>
<dbReference type="Gene3D" id="3.40.50.1110">
    <property type="entry name" value="SGNH hydrolase"/>
    <property type="match status" value="1"/>
</dbReference>
<protein>
    <submittedName>
        <fullName evidence="4">SGNH/GDSL hydrolase family protein</fullName>
    </submittedName>
</protein>
<name>A0A941DBA9_9MICO</name>
<evidence type="ECO:0000256" key="2">
    <source>
        <dbReference type="SAM" id="SignalP"/>
    </source>
</evidence>
<feature type="compositionally biased region" description="Low complexity" evidence="1">
    <location>
        <begin position="28"/>
        <end position="49"/>
    </location>
</feature>
<comment type="caution">
    <text evidence="4">The sequence shown here is derived from an EMBL/GenBank/DDBJ whole genome shotgun (WGS) entry which is preliminary data.</text>
</comment>
<dbReference type="GO" id="GO:0016787">
    <property type="term" value="F:hydrolase activity"/>
    <property type="evidence" value="ECO:0007669"/>
    <property type="project" value="UniProtKB-KW"/>
</dbReference>
<proteinExistence type="predicted"/>
<feature type="region of interest" description="Disordered" evidence="1">
    <location>
        <begin position="22"/>
        <end position="51"/>
    </location>
</feature>
<organism evidence="4 5">
    <name type="scientific">Phycicoccus avicenniae</name>
    <dbReference type="NCBI Taxonomy" id="2828860"/>
    <lineage>
        <taxon>Bacteria</taxon>
        <taxon>Bacillati</taxon>
        <taxon>Actinomycetota</taxon>
        <taxon>Actinomycetes</taxon>
        <taxon>Micrococcales</taxon>
        <taxon>Intrasporangiaceae</taxon>
        <taxon>Phycicoccus</taxon>
    </lineage>
</organism>
<keyword evidence="5" id="KW-1185">Reference proteome</keyword>
<evidence type="ECO:0000313" key="5">
    <source>
        <dbReference type="Proteomes" id="UP000677016"/>
    </source>
</evidence>
<sequence>MTRLLTASAAVAALLLAGCSGEAEDDSAAPSTPTTTAASPSPSATETEAGGPTYLALGDSLAAGYQPGGTELRDSAYPALAANLLDGADLEVENLSCSGESTQTLLDGGLCDYEAGSQLEQAERLLRERDDVALVTIDIGGNDLLGCVGPELSVDGPCVTDGVATVEENLPAILERLSAAAGPGVPVLVVGYYNPFLAAGYLGEGAAQLDAATEGFDALDAAVEAAAGGSGARYVPLADAFALDDETPTQLGGQEVPTNVAQVCTLTFICSDRDIHLTGEGAAVVAGEVATAAEAAGVGG</sequence>
<dbReference type="CDD" id="cd00229">
    <property type="entry name" value="SGNH_hydrolase"/>
    <property type="match status" value="1"/>
</dbReference>
<dbReference type="Proteomes" id="UP000677016">
    <property type="component" value="Unassembled WGS sequence"/>
</dbReference>
<evidence type="ECO:0000313" key="4">
    <source>
        <dbReference type="EMBL" id="MBR7744528.1"/>
    </source>
</evidence>
<keyword evidence="4" id="KW-0378">Hydrolase</keyword>
<reference evidence="4" key="1">
    <citation type="submission" date="2021-04" db="EMBL/GenBank/DDBJ databases">
        <title>Phycicoccus avicenniae sp. nov., a novel endophytic actinomycetes isolated from branch of Avicennia mariana.</title>
        <authorList>
            <person name="Tuo L."/>
        </authorList>
    </citation>
    <scope>NUCLEOTIDE SEQUENCE</scope>
    <source>
        <strain evidence="4">BSK3Z-2</strain>
    </source>
</reference>
<dbReference type="RefSeq" id="WP_211604055.1">
    <property type="nucleotide sequence ID" value="NZ_JAGSNF010000021.1"/>
</dbReference>
<dbReference type="InterPro" id="IPR013830">
    <property type="entry name" value="SGNH_hydro"/>
</dbReference>
<feature type="signal peptide" evidence="2">
    <location>
        <begin position="1"/>
        <end position="23"/>
    </location>
</feature>
<dbReference type="EMBL" id="JAGSNF010000021">
    <property type="protein sequence ID" value="MBR7744528.1"/>
    <property type="molecule type" value="Genomic_DNA"/>
</dbReference>
<dbReference type="AlphaFoldDB" id="A0A941DBA9"/>